<dbReference type="SUPFAM" id="SSF49764">
    <property type="entry name" value="HSP20-like chaperones"/>
    <property type="match status" value="1"/>
</dbReference>
<proteinExistence type="inferred from homology"/>
<dbReference type="Pfam" id="PF00011">
    <property type="entry name" value="HSP20"/>
    <property type="match status" value="1"/>
</dbReference>
<evidence type="ECO:0000256" key="3">
    <source>
        <dbReference type="RuleBase" id="RU003616"/>
    </source>
</evidence>
<evidence type="ECO:0000256" key="2">
    <source>
        <dbReference type="PROSITE-ProRule" id="PRU00285"/>
    </source>
</evidence>
<dbReference type="Gene3D" id="2.60.40.790">
    <property type="match status" value="1"/>
</dbReference>
<dbReference type="EMBL" id="AMZH03019196">
    <property type="protein sequence ID" value="RRT40674.1"/>
    <property type="molecule type" value="Genomic_DNA"/>
</dbReference>
<dbReference type="PROSITE" id="PS01031">
    <property type="entry name" value="SHSP"/>
    <property type="match status" value="1"/>
</dbReference>
<dbReference type="AlphaFoldDB" id="A0A426XMH7"/>
<accession>A0A426XMH7</accession>
<organism evidence="5 6">
    <name type="scientific">Ensete ventricosum</name>
    <name type="common">Abyssinian banana</name>
    <name type="synonym">Musa ensete</name>
    <dbReference type="NCBI Taxonomy" id="4639"/>
    <lineage>
        <taxon>Eukaryota</taxon>
        <taxon>Viridiplantae</taxon>
        <taxon>Streptophyta</taxon>
        <taxon>Embryophyta</taxon>
        <taxon>Tracheophyta</taxon>
        <taxon>Spermatophyta</taxon>
        <taxon>Magnoliopsida</taxon>
        <taxon>Liliopsida</taxon>
        <taxon>Zingiberales</taxon>
        <taxon>Musaceae</taxon>
        <taxon>Ensete</taxon>
    </lineage>
</organism>
<keyword evidence="1" id="KW-0346">Stress response</keyword>
<dbReference type="InterPro" id="IPR002068">
    <property type="entry name" value="A-crystallin/Hsp20_dom"/>
</dbReference>
<dbReference type="PANTHER" id="PTHR11527">
    <property type="entry name" value="HEAT-SHOCK PROTEIN 20 FAMILY MEMBER"/>
    <property type="match status" value="1"/>
</dbReference>
<gene>
    <name evidence="5" type="ORF">B296_00038355</name>
</gene>
<name>A0A426XMH7_ENSVE</name>
<dbReference type="Proteomes" id="UP000287651">
    <property type="component" value="Unassembled WGS sequence"/>
</dbReference>
<sequence>MSSTRVVTAAASPSLELFQRIPLLPQPFPSLANRDRFDPRMGLIPGGFAFGSRRSNASLAVLRSSSLDLPSESSALVGARVDWKETPEAHLFKADLPGLKKDELKVEVEDGRILQISGERKSVKEEGTDNWHYVERSSGKFLQRFRLPENSRVDQVRAAMKDGVLTVTVPKADIKKSDITSIEISG</sequence>
<evidence type="ECO:0000313" key="5">
    <source>
        <dbReference type="EMBL" id="RRT40674.1"/>
    </source>
</evidence>
<comment type="similarity">
    <text evidence="2 3">Belongs to the small heat shock protein (HSP20) family.</text>
</comment>
<dbReference type="FunFam" id="2.60.40.790:FF:000009">
    <property type="entry name" value="17.6 kDa class I heat shock protein-like"/>
    <property type="match status" value="1"/>
</dbReference>
<evidence type="ECO:0000256" key="1">
    <source>
        <dbReference type="ARBA" id="ARBA00023016"/>
    </source>
</evidence>
<dbReference type="CDD" id="cd06472">
    <property type="entry name" value="ACD_ScHsp26_like"/>
    <property type="match status" value="1"/>
</dbReference>
<feature type="domain" description="SHSP" evidence="4">
    <location>
        <begin position="72"/>
        <end position="186"/>
    </location>
</feature>
<comment type="caution">
    <text evidence="5">The sequence shown here is derived from an EMBL/GenBank/DDBJ whole genome shotgun (WGS) entry which is preliminary data.</text>
</comment>
<evidence type="ECO:0000259" key="4">
    <source>
        <dbReference type="PROSITE" id="PS01031"/>
    </source>
</evidence>
<reference evidence="5 6" key="1">
    <citation type="journal article" date="2014" name="Agronomy (Basel)">
        <title>A Draft Genome Sequence for Ensete ventricosum, the Drought-Tolerant Tree Against Hunger.</title>
        <authorList>
            <person name="Harrison J."/>
            <person name="Moore K.A."/>
            <person name="Paszkiewicz K."/>
            <person name="Jones T."/>
            <person name="Grant M."/>
            <person name="Ambacheew D."/>
            <person name="Muzemil S."/>
            <person name="Studholme D.J."/>
        </authorList>
    </citation>
    <scope>NUCLEOTIDE SEQUENCE [LARGE SCALE GENOMIC DNA]</scope>
</reference>
<evidence type="ECO:0000313" key="6">
    <source>
        <dbReference type="Proteomes" id="UP000287651"/>
    </source>
</evidence>
<dbReference type="InterPro" id="IPR008978">
    <property type="entry name" value="HSP20-like_chaperone"/>
</dbReference>
<dbReference type="InterPro" id="IPR031107">
    <property type="entry name" value="Small_HSP"/>
</dbReference>
<protein>
    <recommendedName>
        <fullName evidence="4">SHSP domain-containing protein</fullName>
    </recommendedName>
</protein>